<sequence length="46" mass="5190">MLEVRIYDTLAEAVVFIVNMNDANFWIYRGVIGKSLNGGDVIDNDK</sequence>
<name>A0ABT8JY43_9BACL</name>
<dbReference type="Proteomes" id="UP001175097">
    <property type="component" value="Unassembled WGS sequence"/>
</dbReference>
<evidence type="ECO:0000313" key="1">
    <source>
        <dbReference type="EMBL" id="MDN4609059.1"/>
    </source>
</evidence>
<proteinExistence type="predicted"/>
<accession>A0ABT8JY43</accession>
<comment type="caution">
    <text evidence="1">The sequence shown here is derived from an EMBL/GenBank/DDBJ whole genome shotgun (WGS) entry which is preliminary data.</text>
</comment>
<reference evidence="1" key="1">
    <citation type="submission" date="2023-03" db="EMBL/GenBank/DDBJ databases">
        <title>MT1 and MT2 Draft Genomes of Novel Species.</title>
        <authorList>
            <person name="Venkateswaran K."/>
        </authorList>
    </citation>
    <scope>NUCLEOTIDE SEQUENCE</scope>
    <source>
        <strain evidence="1">F6_3S_P_2</strain>
    </source>
</reference>
<dbReference type="EMBL" id="JAROCC010000019">
    <property type="protein sequence ID" value="MDN4609059.1"/>
    <property type="molecule type" value="Genomic_DNA"/>
</dbReference>
<protein>
    <submittedName>
        <fullName evidence="1">Uncharacterized protein</fullName>
    </submittedName>
</protein>
<gene>
    <name evidence="1" type="ORF">P5G49_16475</name>
</gene>
<organism evidence="1 2">
    <name type="scientific">Sporosarcina highlanderae</name>
    <dbReference type="NCBI Taxonomy" id="3035916"/>
    <lineage>
        <taxon>Bacteria</taxon>
        <taxon>Bacillati</taxon>
        <taxon>Bacillota</taxon>
        <taxon>Bacilli</taxon>
        <taxon>Bacillales</taxon>
        <taxon>Caryophanaceae</taxon>
        <taxon>Sporosarcina</taxon>
    </lineage>
</organism>
<keyword evidence="2" id="KW-1185">Reference proteome</keyword>
<dbReference type="RefSeq" id="WP_301245602.1">
    <property type="nucleotide sequence ID" value="NZ_JAROCC010000019.1"/>
</dbReference>
<evidence type="ECO:0000313" key="2">
    <source>
        <dbReference type="Proteomes" id="UP001175097"/>
    </source>
</evidence>